<comment type="caution">
    <text evidence="3">The sequence shown here is derived from an EMBL/GenBank/DDBJ whole genome shotgun (WGS) entry which is preliminary data.</text>
</comment>
<gene>
    <name evidence="3" type="ORF">H6P81_010906</name>
</gene>
<evidence type="ECO:0000313" key="3">
    <source>
        <dbReference type="EMBL" id="KAG9450941.1"/>
    </source>
</evidence>
<feature type="signal peptide" evidence="2">
    <location>
        <begin position="1"/>
        <end position="22"/>
    </location>
</feature>
<keyword evidence="2" id="KW-0732">Signal</keyword>
<evidence type="ECO:0000256" key="2">
    <source>
        <dbReference type="SAM" id="SignalP"/>
    </source>
</evidence>
<name>A0AAV7ESV4_ARIFI</name>
<dbReference type="Proteomes" id="UP000825729">
    <property type="component" value="Unassembled WGS sequence"/>
</dbReference>
<keyword evidence="4" id="KW-1185">Reference proteome</keyword>
<proteinExistence type="predicted"/>
<protein>
    <submittedName>
        <fullName evidence="3">Uncharacterized protein</fullName>
    </submittedName>
</protein>
<feature type="region of interest" description="Disordered" evidence="1">
    <location>
        <begin position="27"/>
        <end position="62"/>
    </location>
</feature>
<sequence>MKFWAAFLRLCFLFLLLSSGFSQTGEVASPEARTRSGGRVPGYGTKAEALPGRPIGRRGQIP</sequence>
<organism evidence="3 4">
    <name type="scientific">Aristolochia fimbriata</name>
    <name type="common">White veined hardy Dutchman's pipe vine</name>
    <dbReference type="NCBI Taxonomy" id="158543"/>
    <lineage>
        <taxon>Eukaryota</taxon>
        <taxon>Viridiplantae</taxon>
        <taxon>Streptophyta</taxon>
        <taxon>Embryophyta</taxon>
        <taxon>Tracheophyta</taxon>
        <taxon>Spermatophyta</taxon>
        <taxon>Magnoliopsida</taxon>
        <taxon>Magnoliidae</taxon>
        <taxon>Piperales</taxon>
        <taxon>Aristolochiaceae</taxon>
        <taxon>Aristolochia</taxon>
    </lineage>
</organism>
<evidence type="ECO:0000313" key="4">
    <source>
        <dbReference type="Proteomes" id="UP000825729"/>
    </source>
</evidence>
<accession>A0AAV7ESV4</accession>
<dbReference type="AlphaFoldDB" id="A0AAV7ESV4"/>
<feature type="chain" id="PRO_5043955868" evidence="2">
    <location>
        <begin position="23"/>
        <end position="62"/>
    </location>
</feature>
<reference evidence="3 4" key="1">
    <citation type="submission" date="2021-07" db="EMBL/GenBank/DDBJ databases">
        <title>The Aristolochia fimbriata genome: insights into angiosperm evolution, floral development and chemical biosynthesis.</title>
        <authorList>
            <person name="Jiao Y."/>
        </authorList>
    </citation>
    <scope>NUCLEOTIDE SEQUENCE [LARGE SCALE GENOMIC DNA]</scope>
    <source>
        <strain evidence="3">IBCAS-2021</strain>
        <tissue evidence="3">Leaf</tissue>
    </source>
</reference>
<dbReference type="EMBL" id="JAINDJ010000004">
    <property type="protein sequence ID" value="KAG9450941.1"/>
    <property type="molecule type" value="Genomic_DNA"/>
</dbReference>
<evidence type="ECO:0000256" key="1">
    <source>
        <dbReference type="SAM" id="MobiDB-lite"/>
    </source>
</evidence>